<dbReference type="PRINTS" id="PR00738">
    <property type="entry name" value="GLHYDRLASE20"/>
</dbReference>
<gene>
    <name evidence="13" type="ORF">TrLO_g3482</name>
</gene>
<dbReference type="GO" id="GO:0005975">
    <property type="term" value="P:carbohydrate metabolic process"/>
    <property type="evidence" value="ECO:0007669"/>
    <property type="project" value="InterPro"/>
</dbReference>
<keyword evidence="14" id="KW-1185">Reference proteome</keyword>
<feature type="chain" id="PRO_5040872401" description="Beta-hexosaminidase" evidence="10">
    <location>
        <begin position="17"/>
        <end position="515"/>
    </location>
</feature>
<feature type="signal peptide" evidence="10">
    <location>
        <begin position="1"/>
        <end position="16"/>
    </location>
</feature>
<evidence type="ECO:0000259" key="11">
    <source>
        <dbReference type="Pfam" id="PF00728"/>
    </source>
</evidence>
<dbReference type="PIRSF" id="PIRSF001093">
    <property type="entry name" value="B-hxosamndse_ab_euk"/>
    <property type="match status" value="1"/>
</dbReference>
<dbReference type="GO" id="GO:0005764">
    <property type="term" value="C:lysosome"/>
    <property type="evidence" value="ECO:0007669"/>
    <property type="project" value="TreeGrafter"/>
</dbReference>
<evidence type="ECO:0000256" key="2">
    <source>
        <dbReference type="ARBA" id="ARBA00006285"/>
    </source>
</evidence>
<evidence type="ECO:0000256" key="7">
    <source>
        <dbReference type="PIRNR" id="PIRNR001093"/>
    </source>
</evidence>
<protein>
    <recommendedName>
        <fullName evidence="7">Beta-hexosaminidase</fullName>
        <ecNumber evidence="7">3.2.1.52</ecNumber>
    </recommendedName>
</protein>
<evidence type="ECO:0000256" key="3">
    <source>
        <dbReference type="ARBA" id="ARBA00022729"/>
    </source>
</evidence>
<dbReference type="FunFam" id="3.20.20.80:FF:000063">
    <property type="entry name" value="Beta-hexosaminidase"/>
    <property type="match status" value="1"/>
</dbReference>
<dbReference type="InterPro" id="IPR017853">
    <property type="entry name" value="GH"/>
</dbReference>
<evidence type="ECO:0000313" key="13">
    <source>
        <dbReference type="EMBL" id="GMH48647.1"/>
    </source>
</evidence>
<dbReference type="GO" id="GO:0030203">
    <property type="term" value="P:glycosaminoglycan metabolic process"/>
    <property type="evidence" value="ECO:0007669"/>
    <property type="project" value="TreeGrafter"/>
</dbReference>
<dbReference type="Gene3D" id="3.30.379.10">
    <property type="entry name" value="Chitobiase/beta-hexosaminidase domain 2-like"/>
    <property type="match status" value="1"/>
</dbReference>
<dbReference type="SUPFAM" id="SSF55545">
    <property type="entry name" value="beta-N-acetylhexosaminidase-like domain"/>
    <property type="match status" value="1"/>
</dbReference>
<comment type="similarity">
    <text evidence="2 7">Belongs to the glycosyl hydrolase 20 family.</text>
</comment>
<reference evidence="14" key="1">
    <citation type="journal article" date="2023" name="Commun. Biol.">
        <title>Genome analysis of Parmales, the sister group of diatoms, reveals the evolutionary specialization of diatoms from phago-mixotrophs to photoautotrophs.</title>
        <authorList>
            <person name="Ban H."/>
            <person name="Sato S."/>
            <person name="Yoshikawa S."/>
            <person name="Yamada K."/>
            <person name="Nakamura Y."/>
            <person name="Ichinomiya M."/>
            <person name="Sato N."/>
            <person name="Blanc-Mathieu R."/>
            <person name="Endo H."/>
            <person name="Kuwata A."/>
            <person name="Ogata H."/>
        </authorList>
    </citation>
    <scope>NUCLEOTIDE SEQUENCE [LARGE SCALE GENOMIC DNA]</scope>
    <source>
        <strain evidence="14">NIES 3700</strain>
    </source>
</reference>
<sequence length="515" mass="57137">MFRLTITALAVTLASATLWPLPKQITTGSTTLPIPNGSFKFVGQSENDSDLAVKRYIPLIFPHSVDESGDALDIQVTIDDESSELQLDTDESYKLSIPESPTSDTPITITSKTQFGFMRALETLSQLVEFDFDAETYSIEGAPIDIEDSPRFPHRGVLVDSSRHFEPIQTLKNVVDSLAYAKLNVLHWHLVDSQSFPFDSNSYPLLGKMGSYSQEERYTPNDVSDLVEYARQRGVRVMVEIDTPGHAASWCEGYPEVCPSTTCTEPLNPSTNATFDLIEGLFKDLTGGEAKAGLFPETLMHLGGDEVNTDCWTNTDAVSDWMDEQGFDEDDTYAYFIARVQSIAHSMGREVIGWEEIWNHFGTSLDPSTIIHQWLPGSKVGPEVTEAGYRLIWSTDGVWYLDGLGVTWKDMYAAEPTEGIAEENFNLVLGGEGCMWGETADTSDIQQTIWPRLAAISERLWSPKNGTQDVEEAAPRFAEFRCHLNRRGIAAAPYDNEEARNAPGGPGGCLDQRRV</sequence>
<keyword evidence="5" id="KW-0325">Glycoprotein</keyword>
<dbReference type="Proteomes" id="UP001165122">
    <property type="component" value="Unassembled WGS sequence"/>
</dbReference>
<dbReference type="SUPFAM" id="SSF51445">
    <property type="entry name" value="(Trans)glycosidases"/>
    <property type="match status" value="1"/>
</dbReference>
<evidence type="ECO:0000256" key="1">
    <source>
        <dbReference type="ARBA" id="ARBA00001231"/>
    </source>
</evidence>
<evidence type="ECO:0000313" key="14">
    <source>
        <dbReference type="Proteomes" id="UP001165122"/>
    </source>
</evidence>
<dbReference type="GO" id="GO:0016020">
    <property type="term" value="C:membrane"/>
    <property type="evidence" value="ECO:0007669"/>
    <property type="project" value="TreeGrafter"/>
</dbReference>
<comment type="caution">
    <text evidence="13">The sequence shown here is derived from an EMBL/GenBank/DDBJ whole genome shotgun (WGS) entry which is preliminary data.</text>
</comment>
<dbReference type="GO" id="GO:0004563">
    <property type="term" value="F:beta-N-acetylhexosaminidase activity"/>
    <property type="evidence" value="ECO:0007669"/>
    <property type="project" value="UniProtKB-EC"/>
</dbReference>
<evidence type="ECO:0000256" key="5">
    <source>
        <dbReference type="ARBA" id="ARBA00023180"/>
    </source>
</evidence>
<dbReference type="AlphaFoldDB" id="A0A9W7DND2"/>
<dbReference type="Pfam" id="PF00728">
    <property type="entry name" value="Glyco_hydro_20"/>
    <property type="match status" value="1"/>
</dbReference>
<dbReference type="Gene3D" id="3.20.20.80">
    <property type="entry name" value="Glycosidases"/>
    <property type="match status" value="1"/>
</dbReference>
<dbReference type="EC" id="3.2.1.52" evidence="7"/>
<feature type="active site" description="Proton donor" evidence="8">
    <location>
        <position position="306"/>
    </location>
</feature>
<dbReference type="PANTHER" id="PTHR22600:SF21">
    <property type="entry name" value="BETA-HEXOSAMINIDASE A"/>
    <property type="match status" value="1"/>
</dbReference>
<accession>A0A9W7DND2</accession>
<evidence type="ECO:0000256" key="6">
    <source>
        <dbReference type="ARBA" id="ARBA00023295"/>
    </source>
</evidence>
<feature type="region of interest" description="Disordered" evidence="9">
    <location>
        <begin position="495"/>
        <end position="515"/>
    </location>
</feature>
<dbReference type="InterPro" id="IPR029019">
    <property type="entry name" value="HEX_eukaryotic_N"/>
</dbReference>
<dbReference type="OrthoDB" id="428480at2759"/>
<proteinExistence type="inferred from homology"/>
<dbReference type="InterPro" id="IPR029018">
    <property type="entry name" value="Hex-like_dom2"/>
</dbReference>
<dbReference type="Pfam" id="PF14845">
    <property type="entry name" value="Glycohydro_20b2"/>
    <property type="match status" value="1"/>
</dbReference>
<evidence type="ECO:0000256" key="4">
    <source>
        <dbReference type="ARBA" id="ARBA00022801"/>
    </source>
</evidence>
<dbReference type="InterPro" id="IPR015883">
    <property type="entry name" value="Glyco_hydro_20_cat"/>
</dbReference>
<feature type="domain" description="Beta-hexosaminidase eukaryotic type N-terminal" evidence="12">
    <location>
        <begin position="18"/>
        <end position="127"/>
    </location>
</feature>
<keyword evidence="3 10" id="KW-0732">Signal</keyword>
<name>A0A9W7DND2_9STRA</name>
<organism evidence="13 14">
    <name type="scientific">Triparma laevis f. longispina</name>
    <dbReference type="NCBI Taxonomy" id="1714387"/>
    <lineage>
        <taxon>Eukaryota</taxon>
        <taxon>Sar</taxon>
        <taxon>Stramenopiles</taxon>
        <taxon>Ochrophyta</taxon>
        <taxon>Bolidophyceae</taxon>
        <taxon>Parmales</taxon>
        <taxon>Triparmaceae</taxon>
        <taxon>Triparma</taxon>
    </lineage>
</organism>
<dbReference type="GO" id="GO:0006689">
    <property type="term" value="P:ganglioside catabolic process"/>
    <property type="evidence" value="ECO:0007669"/>
    <property type="project" value="TreeGrafter"/>
</dbReference>
<dbReference type="PANTHER" id="PTHR22600">
    <property type="entry name" value="BETA-HEXOSAMINIDASE"/>
    <property type="match status" value="1"/>
</dbReference>
<evidence type="ECO:0000256" key="8">
    <source>
        <dbReference type="PIRSR" id="PIRSR001093-1"/>
    </source>
</evidence>
<keyword evidence="6 7" id="KW-0326">Glycosidase</keyword>
<feature type="domain" description="Glycoside hydrolase family 20 catalytic" evidence="11">
    <location>
        <begin position="152"/>
        <end position="463"/>
    </location>
</feature>
<comment type="catalytic activity">
    <reaction evidence="1 7">
        <text>Hydrolysis of terminal non-reducing N-acetyl-D-hexosamine residues in N-acetyl-beta-D-hexosaminides.</text>
        <dbReference type="EC" id="3.2.1.52"/>
    </reaction>
</comment>
<evidence type="ECO:0000259" key="12">
    <source>
        <dbReference type="Pfam" id="PF14845"/>
    </source>
</evidence>
<evidence type="ECO:0000256" key="9">
    <source>
        <dbReference type="SAM" id="MobiDB-lite"/>
    </source>
</evidence>
<evidence type="ECO:0000256" key="10">
    <source>
        <dbReference type="SAM" id="SignalP"/>
    </source>
</evidence>
<dbReference type="InterPro" id="IPR025705">
    <property type="entry name" value="Beta_hexosaminidase_sua/sub"/>
</dbReference>
<keyword evidence="4 7" id="KW-0378">Hydrolase</keyword>
<dbReference type="CDD" id="cd06562">
    <property type="entry name" value="GH20_HexA_HexB-like"/>
    <property type="match status" value="1"/>
</dbReference>
<dbReference type="EMBL" id="BRXW01000368">
    <property type="protein sequence ID" value="GMH48647.1"/>
    <property type="molecule type" value="Genomic_DNA"/>
</dbReference>